<feature type="region of interest" description="Disordered" evidence="1">
    <location>
        <begin position="99"/>
        <end position="121"/>
    </location>
</feature>
<keyword evidence="3" id="KW-1185">Reference proteome</keyword>
<reference evidence="2" key="1">
    <citation type="submission" date="2021-09" db="EMBL/GenBank/DDBJ databases">
        <authorList>
            <person name="Martin H S."/>
        </authorList>
    </citation>
    <scope>NUCLEOTIDE SEQUENCE</scope>
</reference>
<evidence type="ECO:0000313" key="2">
    <source>
        <dbReference type="EMBL" id="CAG9575706.1"/>
    </source>
</evidence>
<dbReference type="EMBL" id="CAKASE010000074">
    <property type="protein sequence ID" value="CAG9575706.1"/>
    <property type="molecule type" value="Genomic_DNA"/>
</dbReference>
<feature type="compositionally biased region" description="Polar residues" evidence="1">
    <location>
        <begin position="112"/>
        <end position="121"/>
    </location>
</feature>
<proteinExistence type="predicted"/>
<protein>
    <submittedName>
        <fullName evidence="2">(African queen) hypothetical protein</fullName>
    </submittedName>
</protein>
<dbReference type="Proteomes" id="UP000789524">
    <property type="component" value="Unassembled WGS sequence"/>
</dbReference>
<sequence>MTKKENITNANGAIPRAKRIERKTSGKHNKDEVTNPNSHGSMKKRPAPLPLFLKACAAGSTPPASARGDAAATSIPEELFKDPVRTQSIKALVIKPQVATVKTSRSQDHKVTYTSHHSQYQ</sequence>
<feature type="compositionally biased region" description="Basic and acidic residues" evidence="1">
    <location>
        <begin position="22"/>
        <end position="33"/>
    </location>
</feature>
<comment type="caution">
    <text evidence="2">The sequence shown here is derived from an EMBL/GenBank/DDBJ whole genome shotgun (WGS) entry which is preliminary data.</text>
</comment>
<name>A0A8J2QXB8_9NEOP</name>
<evidence type="ECO:0000256" key="1">
    <source>
        <dbReference type="SAM" id="MobiDB-lite"/>
    </source>
</evidence>
<accession>A0A8J2QXB8</accession>
<evidence type="ECO:0000313" key="3">
    <source>
        <dbReference type="Proteomes" id="UP000789524"/>
    </source>
</evidence>
<feature type="region of interest" description="Disordered" evidence="1">
    <location>
        <begin position="1"/>
        <end position="47"/>
    </location>
</feature>
<organism evidence="2 3">
    <name type="scientific">Danaus chrysippus</name>
    <name type="common">African queen</name>
    <dbReference type="NCBI Taxonomy" id="151541"/>
    <lineage>
        <taxon>Eukaryota</taxon>
        <taxon>Metazoa</taxon>
        <taxon>Ecdysozoa</taxon>
        <taxon>Arthropoda</taxon>
        <taxon>Hexapoda</taxon>
        <taxon>Insecta</taxon>
        <taxon>Pterygota</taxon>
        <taxon>Neoptera</taxon>
        <taxon>Endopterygota</taxon>
        <taxon>Lepidoptera</taxon>
        <taxon>Glossata</taxon>
        <taxon>Ditrysia</taxon>
        <taxon>Papilionoidea</taxon>
        <taxon>Nymphalidae</taxon>
        <taxon>Danainae</taxon>
        <taxon>Danaini</taxon>
        <taxon>Danaina</taxon>
        <taxon>Danaus</taxon>
        <taxon>Anosia</taxon>
    </lineage>
</organism>
<dbReference type="AlphaFoldDB" id="A0A8J2QXB8"/>
<gene>
    <name evidence="2" type="ORF">DCHRY22_LOCUS11554</name>
</gene>